<evidence type="ECO:0000313" key="1">
    <source>
        <dbReference type="Proteomes" id="UP000887574"/>
    </source>
</evidence>
<accession>A0A915CUW0</accession>
<keyword evidence="1" id="KW-1185">Reference proteome</keyword>
<sequence>MQCYSQDLHLPEEEILTLWKKARPRGPPRFGKRSSMSKEVLLQQQQQQYGFPYLNNLVLLDEWQQPAYIQADKTLVQTLQRAMSASSWSY</sequence>
<dbReference type="Proteomes" id="UP000887574">
    <property type="component" value="Unplaced"/>
</dbReference>
<name>A0A915CUW0_9BILA</name>
<dbReference type="WBParaSite" id="jg12475">
    <property type="protein sequence ID" value="jg12475"/>
    <property type="gene ID" value="jg12475"/>
</dbReference>
<organism evidence="1 2">
    <name type="scientific">Ditylenchus dipsaci</name>
    <dbReference type="NCBI Taxonomy" id="166011"/>
    <lineage>
        <taxon>Eukaryota</taxon>
        <taxon>Metazoa</taxon>
        <taxon>Ecdysozoa</taxon>
        <taxon>Nematoda</taxon>
        <taxon>Chromadorea</taxon>
        <taxon>Rhabditida</taxon>
        <taxon>Tylenchina</taxon>
        <taxon>Tylenchomorpha</taxon>
        <taxon>Sphaerularioidea</taxon>
        <taxon>Anguinidae</taxon>
        <taxon>Anguininae</taxon>
        <taxon>Ditylenchus</taxon>
    </lineage>
</organism>
<proteinExistence type="predicted"/>
<dbReference type="AlphaFoldDB" id="A0A915CUW0"/>
<reference evidence="2" key="1">
    <citation type="submission" date="2022-11" db="UniProtKB">
        <authorList>
            <consortium name="WormBaseParasite"/>
        </authorList>
    </citation>
    <scope>IDENTIFICATION</scope>
</reference>
<protein>
    <submittedName>
        <fullName evidence="2">Uncharacterized protein</fullName>
    </submittedName>
</protein>
<evidence type="ECO:0000313" key="2">
    <source>
        <dbReference type="WBParaSite" id="jg12475"/>
    </source>
</evidence>